<feature type="non-terminal residue" evidence="2">
    <location>
        <position position="111"/>
    </location>
</feature>
<feature type="region of interest" description="Disordered" evidence="1">
    <location>
        <begin position="76"/>
        <end position="111"/>
    </location>
</feature>
<dbReference type="AlphaFoldDB" id="A0A0B6XTY1"/>
<gene>
    <name evidence="2" type="primary">ORF1392</name>
</gene>
<feature type="region of interest" description="Disordered" evidence="1">
    <location>
        <begin position="1"/>
        <end position="21"/>
    </location>
</feature>
<feature type="compositionally biased region" description="Polar residues" evidence="1">
    <location>
        <begin position="1"/>
        <end position="11"/>
    </location>
</feature>
<evidence type="ECO:0000256" key="1">
    <source>
        <dbReference type="SAM" id="MobiDB-lite"/>
    </source>
</evidence>
<reference evidence="2" key="1">
    <citation type="submission" date="2014-12" db="EMBL/GenBank/DDBJ databases">
        <title>Insight into the proteome of Arion vulgaris.</title>
        <authorList>
            <person name="Aradska J."/>
            <person name="Bulat T."/>
            <person name="Smidak R."/>
            <person name="Sarate P."/>
            <person name="Gangsoo J."/>
            <person name="Sialana F."/>
            <person name="Bilban M."/>
            <person name="Lubec G."/>
        </authorList>
    </citation>
    <scope>NUCLEOTIDE SEQUENCE</scope>
    <source>
        <tissue evidence="2">Skin</tissue>
    </source>
</reference>
<dbReference type="EMBL" id="HACG01000582">
    <property type="protein sequence ID" value="CEK47447.1"/>
    <property type="molecule type" value="Transcribed_RNA"/>
</dbReference>
<sequence>QRLAENNNIDDMQSEKSRLNSLDLDLKNNQEKEKKMLALPAPAYAMTMNDNTHQLQALASTEGPLNPPIITHTAATPMATPQGSPNENAVKDTNHKLSVSAKRSALKSTLS</sequence>
<name>A0A0B6XTY1_9EUPU</name>
<evidence type="ECO:0000313" key="2">
    <source>
        <dbReference type="EMBL" id="CEK47447.1"/>
    </source>
</evidence>
<feature type="non-terminal residue" evidence="2">
    <location>
        <position position="1"/>
    </location>
</feature>
<proteinExistence type="predicted"/>
<organism evidence="2">
    <name type="scientific">Arion vulgaris</name>
    <dbReference type="NCBI Taxonomy" id="1028688"/>
    <lineage>
        <taxon>Eukaryota</taxon>
        <taxon>Metazoa</taxon>
        <taxon>Spiralia</taxon>
        <taxon>Lophotrochozoa</taxon>
        <taxon>Mollusca</taxon>
        <taxon>Gastropoda</taxon>
        <taxon>Heterobranchia</taxon>
        <taxon>Euthyneura</taxon>
        <taxon>Panpulmonata</taxon>
        <taxon>Eupulmonata</taxon>
        <taxon>Stylommatophora</taxon>
        <taxon>Helicina</taxon>
        <taxon>Arionoidea</taxon>
        <taxon>Arionidae</taxon>
        <taxon>Arion</taxon>
    </lineage>
</organism>
<protein>
    <submittedName>
        <fullName evidence="2">Uncharacterized protein</fullName>
    </submittedName>
</protein>
<accession>A0A0B6XTY1</accession>